<protein>
    <submittedName>
        <fullName evidence="1">Uncharacterized protein</fullName>
    </submittedName>
</protein>
<dbReference type="Proteomes" id="UP000183223">
    <property type="component" value="Unassembled WGS sequence"/>
</dbReference>
<evidence type="ECO:0000313" key="2">
    <source>
        <dbReference type="Proteomes" id="UP000183223"/>
    </source>
</evidence>
<gene>
    <name evidence="1" type="ORF">SAMN02982990_00880</name>
</gene>
<evidence type="ECO:0000313" key="1">
    <source>
        <dbReference type="EMBL" id="SCZ56067.1"/>
    </source>
</evidence>
<proteinExistence type="predicted"/>
<organism evidence="1 2">
    <name type="scientific">Photorhabdus luminescens</name>
    <name type="common">Xenorhabdus luminescens</name>
    <dbReference type="NCBI Taxonomy" id="29488"/>
    <lineage>
        <taxon>Bacteria</taxon>
        <taxon>Pseudomonadati</taxon>
        <taxon>Pseudomonadota</taxon>
        <taxon>Gammaproteobacteria</taxon>
        <taxon>Enterobacterales</taxon>
        <taxon>Morganellaceae</taxon>
        <taxon>Photorhabdus</taxon>
    </lineage>
</organism>
<dbReference type="EMBL" id="FMWJ01000002">
    <property type="protein sequence ID" value="SCZ56067.1"/>
    <property type="molecule type" value="Genomic_DNA"/>
</dbReference>
<accession>A0A1G5Q321</accession>
<keyword evidence="2" id="KW-1185">Reference proteome</keyword>
<name>A0A1G5Q321_PHOLU</name>
<reference evidence="2" key="1">
    <citation type="submission" date="2016-10" db="EMBL/GenBank/DDBJ databases">
        <authorList>
            <person name="Varghese N."/>
            <person name="Submissions S."/>
        </authorList>
    </citation>
    <scope>NUCLEOTIDE SEQUENCE [LARGE SCALE GENOMIC DNA]</scope>
    <source>
        <strain evidence="2">ATCC 29999</strain>
    </source>
</reference>
<dbReference type="AlphaFoldDB" id="A0A1G5Q321"/>
<sequence>MNYTRYLSSCLFVGCAHSPRSQSYLCPRGFAPFGDYNQYAFIDIQPSETQFFREVPSPVYFYKVVVINLSNYQHAETEITEFLFRNKTLITLIYFRPKKILNIYYYQPHIIHINSQNSEL</sequence>